<evidence type="ECO:0000313" key="2">
    <source>
        <dbReference type="Proteomes" id="UP000604066"/>
    </source>
</evidence>
<dbReference type="RefSeq" id="WP_257020539.1">
    <property type="nucleotide sequence ID" value="NZ_ATYG01000019.1"/>
</dbReference>
<reference evidence="1 2" key="1">
    <citation type="submission" date="2020-07" db="EMBL/GenBank/DDBJ databases">
        <title>Genomic Encyclopedia of Type Strains, Phase III (KMG-III): the genomes of soil and plant-associated and newly described type strains.</title>
        <authorList>
            <person name="Whitman W."/>
        </authorList>
    </citation>
    <scope>NUCLEOTIDE SEQUENCE [LARGE SCALE GENOMIC DNA]</scope>
    <source>
        <strain evidence="1 2">DSM 11255</strain>
    </source>
</reference>
<keyword evidence="2" id="KW-1185">Reference proteome</keyword>
<sequence length="42" mass="4917">MVVKINEFIKLAQNMDARGREFYEKALKLCILWQFGSGFTGY</sequence>
<name>A0ABX2RB43_9THEO</name>
<proteinExistence type="predicted"/>
<comment type="caution">
    <text evidence="1">The sequence shown here is derived from an EMBL/GenBank/DDBJ whole genome shotgun (WGS) entry which is preliminary data.</text>
</comment>
<dbReference type="Proteomes" id="UP000604066">
    <property type="component" value="Unassembled WGS sequence"/>
</dbReference>
<dbReference type="EMBL" id="JACCBS010000003">
    <property type="protein sequence ID" value="NYE58381.1"/>
    <property type="molecule type" value="Genomic_DNA"/>
</dbReference>
<gene>
    <name evidence="1" type="ORF">HDG70_002132</name>
</gene>
<organism evidence="1 2">
    <name type="scientific">Carboxydothermus ferrireducens DSM 11255</name>
    <dbReference type="NCBI Taxonomy" id="1119529"/>
    <lineage>
        <taxon>Bacteria</taxon>
        <taxon>Bacillati</taxon>
        <taxon>Bacillota</taxon>
        <taxon>Clostridia</taxon>
        <taxon>Thermoanaerobacterales</taxon>
        <taxon>Thermoanaerobacteraceae</taxon>
        <taxon>Carboxydothermus</taxon>
    </lineage>
</organism>
<evidence type="ECO:0000313" key="1">
    <source>
        <dbReference type="EMBL" id="NYE58381.1"/>
    </source>
</evidence>
<protein>
    <submittedName>
        <fullName evidence="1">Uncharacterized protein</fullName>
    </submittedName>
</protein>
<accession>A0ABX2RB43</accession>